<keyword evidence="2" id="KW-0472">Membrane</keyword>
<dbReference type="EMBL" id="DVOR01000218">
    <property type="protein sequence ID" value="HIV09785.1"/>
    <property type="molecule type" value="Genomic_DNA"/>
</dbReference>
<feature type="transmembrane region" description="Helical" evidence="2">
    <location>
        <begin position="640"/>
        <end position="657"/>
    </location>
</feature>
<dbReference type="InterPro" id="IPR025738">
    <property type="entry name" value="BatD"/>
</dbReference>
<evidence type="ECO:0000313" key="3">
    <source>
        <dbReference type="EMBL" id="HIV09785.1"/>
    </source>
</evidence>
<dbReference type="Proteomes" id="UP000886845">
    <property type="component" value="Unassembled WGS sequence"/>
</dbReference>
<comment type="caution">
    <text evidence="3">The sequence shown here is derived from an EMBL/GenBank/DDBJ whole genome shotgun (WGS) entry which is preliminary data.</text>
</comment>
<evidence type="ECO:0000313" key="4">
    <source>
        <dbReference type="Proteomes" id="UP000886845"/>
    </source>
</evidence>
<keyword evidence="2" id="KW-0812">Transmembrane</keyword>
<dbReference type="PANTHER" id="PTHR40940:SF1">
    <property type="entry name" value="PROTEIN BATD"/>
    <property type="match status" value="1"/>
</dbReference>
<dbReference type="AlphaFoldDB" id="A0A9D1NPM1"/>
<feature type="region of interest" description="Disordered" evidence="1">
    <location>
        <begin position="177"/>
        <end position="196"/>
    </location>
</feature>
<reference evidence="3" key="1">
    <citation type="submission" date="2020-10" db="EMBL/GenBank/DDBJ databases">
        <authorList>
            <person name="Gilroy R."/>
        </authorList>
    </citation>
    <scope>NUCLEOTIDE SEQUENCE</scope>
    <source>
        <strain evidence="3">35461</strain>
    </source>
</reference>
<dbReference type="PANTHER" id="PTHR40940">
    <property type="entry name" value="PROTEIN BATD-RELATED"/>
    <property type="match status" value="1"/>
</dbReference>
<feature type="transmembrane region" description="Helical" evidence="2">
    <location>
        <begin position="664"/>
        <end position="682"/>
    </location>
</feature>
<sequence>MAAAMGAAVAWAQGLEVRLAPQEVYLGDAFSLRVETGAGRIAALEPVFSLPARVGGNATGTVSVNGRTTWSRSVTVVPEQAGTYRLERLTVRLADGSTHAYDGHPEVRVAELEADPEVSLTMRAEPADPMPGDAVTLVVECRTPALRQGGQRLSPFFGEDFFRGVVPRAPNIRVPLPDAADSPLRQTDRGTLADPVPEGDGLLWRLTFPFRAERAGEVTFSAPVLNDTRVVPEGGELRPKRTLAMGAPLTLRVEEPPLEGRPEGYVGAICRDFSAVAALDAHNVRLGDPLRLTLTLRADCDPALLRAPTLPPLDGFRAVGEPERTDAADGVSFAYTLRPTRVGLLELPAVPLAWFDRAAKAYRVFAAPALPVRVRASAQRPPTAPPPALTRADGPAGEWPLWPWLCLAAGAAALALRLLWAPLRGLGRALAAPFRARRPLAQARAVLARTADPAEAAAAVRLWAGRPSLTPAELRAALAPSPEAEEAVEAYARLEAAAYSGGGDVPEARATLRRLLPTLRLLALLALCLTPLALTAAPDAFARDRAWAAALEAGRPEEVSAAADLWLGLVRAGDDSRATLVNAATLALLADRPADALALLTRCERLHGRSPDGDQAMRAVCAALARPEPRPWARVAWRRVAGWAAATLGLCLFLCAVPWRRLRLARALALAAALILAAWALAVRTAVRHAPLPEPSAPATEVAP</sequence>
<name>A0A9D1NPM1_9BACT</name>
<gene>
    <name evidence="3" type="ORF">IAC79_06710</name>
</gene>
<organism evidence="3 4">
    <name type="scientific">Candidatus Spyradenecus faecavium</name>
    <dbReference type="NCBI Taxonomy" id="2840947"/>
    <lineage>
        <taxon>Bacteria</taxon>
        <taxon>Pseudomonadati</taxon>
        <taxon>Lentisphaerota</taxon>
        <taxon>Lentisphaeria</taxon>
        <taxon>Lentisphaerales</taxon>
        <taxon>Lentisphaeraceae</taxon>
        <taxon>Lentisphaeraceae incertae sedis</taxon>
        <taxon>Candidatus Spyradenecus</taxon>
    </lineage>
</organism>
<protein>
    <submittedName>
        <fullName evidence="3">BatD family protein</fullName>
    </submittedName>
</protein>
<proteinExistence type="predicted"/>
<evidence type="ECO:0000256" key="2">
    <source>
        <dbReference type="SAM" id="Phobius"/>
    </source>
</evidence>
<keyword evidence="2" id="KW-1133">Transmembrane helix</keyword>
<evidence type="ECO:0000256" key="1">
    <source>
        <dbReference type="SAM" id="MobiDB-lite"/>
    </source>
</evidence>
<accession>A0A9D1NPM1</accession>
<reference evidence="3" key="2">
    <citation type="journal article" date="2021" name="PeerJ">
        <title>Extensive microbial diversity within the chicken gut microbiome revealed by metagenomics and culture.</title>
        <authorList>
            <person name="Gilroy R."/>
            <person name="Ravi A."/>
            <person name="Getino M."/>
            <person name="Pursley I."/>
            <person name="Horton D.L."/>
            <person name="Alikhan N.F."/>
            <person name="Baker D."/>
            <person name="Gharbi K."/>
            <person name="Hall N."/>
            <person name="Watson M."/>
            <person name="Adriaenssens E.M."/>
            <person name="Foster-Nyarko E."/>
            <person name="Jarju S."/>
            <person name="Secka A."/>
            <person name="Antonio M."/>
            <person name="Oren A."/>
            <person name="Chaudhuri R.R."/>
            <person name="La Ragione R."/>
            <person name="Hildebrand F."/>
            <person name="Pallen M.J."/>
        </authorList>
    </citation>
    <scope>NUCLEOTIDE SEQUENCE</scope>
    <source>
        <strain evidence="3">35461</strain>
    </source>
</reference>